<keyword evidence="3" id="KW-1015">Disulfide bond</keyword>
<evidence type="ECO:0000256" key="2">
    <source>
        <dbReference type="ARBA" id="ARBA00023136"/>
    </source>
</evidence>
<dbReference type="Gene3D" id="2.60.40.10">
    <property type="entry name" value="Immunoglobulins"/>
    <property type="match status" value="13"/>
</dbReference>
<sequence length="1110" mass="118537">LSCTVPPSFNSFSSDQVVVESDPATITLRCSADGNPTPNVSWTRVFDNGSDSDVLFTGNQYVINNNRNNAGTYCCKADNGIGAINQTIRVAVNFKPDNFQLNVSDSSICQGDVFNISCSADGNPAVHTYLLFENDTLLNTSGSSLVHVTRTTSAAGVLVYRCEANNTVGTANATTTITVNEGSVIQALTNITVIEGENSTLTCHVTGTPMPSVSWTEVRTRDRTEGNIRVLVNVSRSNAGEYKCEASNFCGNDSKSTFMIVNFKPEDVQLTTNVTANKACLNDVVFFNCSAANANPPVALYQSFENDVLFGSSSSGMFSKMVMNSGNLTYKCVANNTAGTTSSQDVSITVNVPASIQSIEDQFVFERRNTSLICNASGTPQPTVFWINVTSGQRTNSSVLLFTNIDRNEAGEYRCEASNDCGSAVEAVNVTVQYPPDNVLLRINATANKSCRNDVVSFTCSADAVPSATSFQLFKDNVPMEISASGVWVKTLSEGGMFAYKCVANNSIGSSSSTNVNITVNVPSTIQPLQNRTITEGGNLNLSCNASGTPPPVVSWVRISTGQRFDGSVSQLININRSEARDYRCEASNECGNASVVQDIDVQYKPENVQLTTNASANKACQNEVLNLTCSVGDANPEVTSYQLFRNGTDVGESSTGMWVKTLSNSGLSMYKCVANNSVGSSESPSVTIAVNVPPTISPILNKTVNETDNLTLHCVATGVPSPFVSWVKVSSGERTNGSFLQLTNISRSQAGEYRCEASNECGNAVETVNITVPFKPENVRLVATNIGDEACQNDYVSLSCSADASPPVLSYQFFENDVRLGSNNSGVWTTLLSSSGMLIYRCVASNPIGAANSANVSTDVGVPSSIQSIHNETLVEESSLNLTCNASGIPPPTVAWIEEGSGQHTPGNVLRLIDIYRNQSGKYRCEARNRCGNKSVTTFVDVLHSPVVTHISNNQTLNAGSSVTLNCSADGNPPPVISWTRVSDNSVVVFPLSDIELQDEGTYRCTANNSVGSAVTRDVSIVVHFPASIEPLNDLTVTKGQTISLFCNVSGQPAPSVSWTHVNTSREFSDATWNITITDERNLGNYRCDASNMYGNASITISVLFSGKS</sequence>
<dbReference type="EMBL" id="CALNXI010001424">
    <property type="protein sequence ID" value="CAH3168596.1"/>
    <property type="molecule type" value="Genomic_DNA"/>
</dbReference>
<evidence type="ECO:0000256" key="1">
    <source>
        <dbReference type="ARBA" id="ARBA00004479"/>
    </source>
</evidence>
<organism evidence="7 8">
    <name type="scientific">Porites evermanni</name>
    <dbReference type="NCBI Taxonomy" id="104178"/>
    <lineage>
        <taxon>Eukaryota</taxon>
        <taxon>Metazoa</taxon>
        <taxon>Cnidaria</taxon>
        <taxon>Anthozoa</taxon>
        <taxon>Hexacorallia</taxon>
        <taxon>Scleractinia</taxon>
        <taxon>Fungiina</taxon>
        <taxon>Poritidae</taxon>
        <taxon>Porites</taxon>
    </lineage>
</organism>
<protein>
    <recommendedName>
        <fullName evidence="6">Ig-like domain-containing protein</fullName>
    </recommendedName>
</protein>
<dbReference type="InterPro" id="IPR007110">
    <property type="entry name" value="Ig-like_dom"/>
</dbReference>
<dbReference type="PANTHER" id="PTHR11640">
    <property type="entry name" value="NEPHRIN"/>
    <property type="match status" value="1"/>
</dbReference>
<evidence type="ECO:0000313" key="7">
    <source>
        <dbReference type="EMBL" id="CAH3168596.1"/>
    </source>
</evidence>
<evidence type="ECO:0000313" key="8">
    <source>
        <dbReference type="Proteomes" id="UP001159427"/>
    </source>
</evidence>
<feature type="domain" description="Ig-like" evidence="6">
    <location>
        <begin position="182"/>
        <end position="262"/>
    </location>
</feature>
<dbReference type="InterPro" id="IPR013098">
    <property type="entry name" value="Ig_I-set"/>
</dbReference>
<feature type="domain" description="Ig-like" evidence="6">
    <location>
        <begin position="947"/>
        <end position="1021"/>
    </location>
</feature>
<dbReference type="InterPro" id="IPR051275">
    <property type="entry name" value="Cell_adhesion_signaling"/>
</dbReference>
<evidence type="ECO:0000259" key="6">
    <source>
        <dbReference type="PROSITE" id="PS50835"/>
    </source>
</evidence>
<reference evidence="7 8" key="1">
    <citation type="submission" date="2022-05" db="EMBL/GenBank/DDBJ databases">
        <authorList>
            <consortium name="Genoscope - CEA"/>
            <person name="William W."/>
        </authorList>
    </citation>
    <scope>NUCLEOTIDE SEQUENCE [LARGE SCALE GENOMIC DNA]</scope>
</reference>
<dbReference type="SMART" id="SM00408">
    <property type="entry name" value="IGc2"/>
    <property type="match status" value="9"/>
</dbReference>
<keyword evidence="8" id="KW-1185">Reference proteome</keyword>
<proteinExistence type="predicted"/>
<accession>A0ABN8QV04</accession>
<feature type="domain" description="Ig-like" evidence="6">
    <location>
        <begin position="606"/>
        <end position="688"/>
    </location>
</feature>
<dbReference type="Pfam" id="PF13895">
    <property type="entry name" value="Ig_2"/>
    <property type="match status" value="2"/>
</dbReference>
<dbReference type="Proteomes" id="UP001159427">
    <property type="component" value="Unassembled WGS sequence"/>
</dbReference>
<gene>
    <name evidence="7" type="ORF">PEVE_00006565</name>
</gene>
<feature type="domain" description="Ig-like" evidence="6">
    <location>
        <begin position="523"/>
        <end position="603"/>
    </location>
</feature>
<dbReference type="InterPro" id="IPR013783">
    <property type="entry name" value="Ig-like_fold"/>
</dbReference>
<feature type="domain" description="Ig-like" evidence="6">
    <location>
        <begin position="695"/>
        <end position="772"/>
    </location>
</feature>
<dbReference type="InterPro" id="IPR003598">
    <property type="entry name" value="Ig_sub2"/>
</dbReference>
<evidence type="ECO:0000256" key="4">
    <source>
        <dbReference type="ARBA" id="ARBA00023180"/>
    </source>
</evidence>
<feature type="domain" description="Ig-like" evidence="6">
    <location>
        <begin position="96"/>
        <end position="178"/>
    </location>
</feature>
<dbReference type="InterPro" id="IPR003599">
    <property type="entry name" value="Ig_sub"/>
</dbReference>
<feature type="domain" description="Ig-like" evidence="6">
    <location>
        <begin position="353"/>
        <end position="431"/>
    </location>
</feature>
<dbReference type="SMART" id="SM00409">
    <property type="entry name" value="IG"/>
    <property type="match status" value="9"/>
</dbReference>
<keyword evidence="5" id="KW-0393">Immunoglobulin domain</keyword>
<comment type="subcellular location">
    <subcellularLocation>
        <location evidence="1">Membrane</location>
        <topology evidence="1">Single-pass type I membrane protein</topology>
    </subcellularLocation>
</comment>
<feature type="domain" description="Ig-like" evidence="6">
    <location>
        <begin position="864"/>
        <end position="938"/>
    </location>
</feature>
<feature type="domain" description="Ig-like" evidence="6">
    <location>
        <begin position="7"/>
        <end position="91"/>
    </location>
</feature>
<comment type="caution">
    <text evidence="7">The sequence shown here is derived from an EMBL/GenBank/DDBJ whole genome shotgun (WGS) entry which is preliminary data.</text>
</comment>
<name>A0ABN8QV04_9CNID</name>
<keyword evidence="2" id="KW-0472">Membrane</keyword>
<keyword evidence="4" id="KW-0325">Glycoprotein</keyword>
<dbReference type="PROSITE" id="PS50835">
    <property type="entry name" value="IG_LIKE"/>
    <property type="match status" value="10"/>
</dbReference>
<dbReference type="PANTHER" id="PTHR11640:SF31">
    <property type="entry name" value="IRREGULAR CHIASM C-ROUGHEST PROTEIN-RELATED"/>
    <property type="match status" value="1"/>
</dbReference>
<dbReference type="InterPro" id="IPR036179">
    <property type="entry name" value="Ig-like_dom_sf"/>
</dbReference>
<feature type="non-terminal residue" evidence="7">
    <location>
        <position position="1"/>
    </location>
</feature>
<evidence type="ECO:0000256" key="5">
    <source>
        <dbReference type="ARBA" id="ARBA00023319"/>
    </source>
</evidence>
<dbReference type="SUPFAM" id="SSF48726">
    <property type="entry name" value="Immunoglobulin"/>
    <property type="match status" value="12"/>
</dbReference>
<dbReference type="Pfam" id="PF07679">
    <property type="entry name" value="I-set"/>
    <property type="match status" value="1"/>
</dbReference>
<feature type="domain" description="Ig-like" evidence="6">
    <location>
        <begin position="1027"/>
        <end position="1107"/>
    </location>
</feature>
<dbReference type="Pfam" id="PF13927">
    <property type="entry name" value="Ig_3"/>
    <property type="match status" value="7"/>
</dbReference>
<evidence type="ECO:0000256" key="3">
    <source>
        <dbReference type="ARBA" id="ARBA00023157"/>
    </source>
</evidence>